<dbReference type="AlphaFoldDB" id="A0A9Q5B4E7"/>
<comment type="caution">
    <text evidence="1">The sequence shown here is derived from an EMBL/GenBank/DDBJ whole genome shotgun (WGS) entry which is preliminary data.</text>
</comment>
<accession>A0A9Q5B4E7</accession>
<evidence type="ECO:0000313" key="2">
    <source>
        <dbReference type="Proteomes" id="UP000564604"/>
    </source>
</evidence>
<name>A0A9Q5B4E7_PSEFR</name>
<protein>
    <submittedName>
        <fullName evidence="1">Uncharacterized protein</fullName>
    </submittedName>
</protein>
<reference evidence="1 2" key="1">
    <citation type="journal article" date="2020" name="Front. Microbiol.">
        <title>Genetic Organization of the aprX-lipA2 Operon Affects the Proteolytic Potential of Pseudomonas Species in Milk.</title>
        <authorList>
            <person name="Maier C."/>
            <person name="Huptas C."/>
            <person name="von Neubeck M."/>
            <person name="Scherer S."/>
            <person name="Wenning M."/>
            <person name="Lucking G."/>
        </authorList>
    </citation>
    <scope>NUCLEOTIDE SEQUENCE [LARGE SCALE GENOMIC DNA]</scope>
    <source>
        <strain evidence="1 2">WS 5094</strain>
    </source>
</reference>
<gene>
    <name evidence="1" type="ORF">HBN89_19315</name>
</gene>
<dbReference type="EMBL" id="JAAQYX010000031">
    <property type="protein sequence ID" value="NNB51401.1"/>
    <property type="molecule type" value="Genomic_DNA"/>
</dbReference>
<dbReference type="RefSeq" id="WP_169872839.1">
    <property type="nucleotide sequence ID" value="NZ_JAAQYX010000031.1"/>
</dbReference>
<evidence type="ECO:0000313" key="1">
    <source>
        <dbReference type="EMBL" id="NNB51401.1"/>
    </source>
</evidence>
<organism evidence="1 2">
    <name type="scientific">Pseudomonas fragi</name>
    <dbReference type="NCBI Taxonomy" id="296"/>
    <lineage>
        <taxon>Bacteria</taxon>
        <taxon>Pseudomonadati</taxon>
        <taxon>Pseudomonadota</taxon>
        <taxon>Gammaproteobacteria</taxon>
        <taxon>Pseudomonadales</taxon>
        <taxon>Pseudomonadaceae</taxon>
        <taxon>Pseudomonas</taxon>
    </lineage>
</organism>
<dbReference type="Proteomes" id="UP000564604">
    <property type="component" value="Unassembled WGS sequence"/>
</dbReference>
<proteinExistence type="predicted"/>
<sequence length="256" mass="28469">MGEFVLAAIAADFELRRVFSFGLSSQEVLSINPLKVSTKMDIESTVLAIKRAEQVLDTAYFGLKVLRAGDPSERSAGLRNVLVFGRSVTFVIQNLKSIVGEARFDGWYSPLQDQMRADPLMRYFVEARNNLEKQGRLDVAVSASINSFSGSDFAKLEKPPFESTSFFMGDQNGGSGWELDLGGGESIKYYISMPKSIGEVRQVFHGLPENIPPELRDLSVDELCGIYLGKLTDLLKATKKEFLPGPKERPYLRLVK</sequence>